<reference evidence="1" key="1">
    <citation type="submission" date="2018-02" db="EMBL/GenBank/DDBJ databases">
        <title>Rhizophora mucronata_Transcriptome.</title>
        <authorList>
            <person name="Meera S.P."/>
            <person name="Sreeshan A."/>
            <person name="Augustine A."/>
        </authorList>
    </citation>
    <scope>NUCLEOTIDE SEQUENCE</scope>
    <source>
        <tissue evidence="1">Leaf</tissue>
    </source>
</reference>
<sequence length="43" mass="4901">MYHSCSRNRSHSFSLKKNKEKFHIVVGPSLASRDNLSIPGRKS</sequence>
<accession>A0A2P2N9J9</accession>
<dbReference type="AlphaFoldDB" id="A0A2P2N9J9"/>
<dbReference type="EMBL" id="GGEC01058669">
    <property type="protein sequence ID" value="MBX39153.1"/>
    <property type="molecule type" value="Transcribed_RNA"/>
</dbReference>
<name>A0A2P2N9J9_RHIMU</name>
<organism evidence="1">
    <name type="scientific">Rhizophora mucronata</name>
    <name type="common">Asiatic mangrove</name>
    <dbReference type="NCBI Taxonomy" id="61149"/>
    <lineage>
        <taxon>Eukaryota</taxon>
        <taxon>Viridiplantae</taxon>
        <taxon>Streptophyta</taxon>
        <taxon>Embryophyta</taxon>
        <taxon>Tracheophyta</taxon>
        <taxon>Spermatophyta</taxon>
        <taxon>Magnoliopsida</taxon>
        <taxon>eudicotyledons</taxon>
        <taxon>Gunneridae</taxon>
        <taxon>Pentapetalae</taxon>
        <taxon>rosids</taxon>
        <taxon>fabids</taxon>
        <taxon>Malpighiales</taxon>
        <taxon>Rhizophoraceae</taxon>
        <taxon>Rhizophora</taxon>
    </lineage>
</organism>
<evidence type="ECO:0000313" key="1">
    <source>
        <dbReference type="EMBL" id="MBX39153.1"/>
    </source>
</evidence>
<protein>
    <submittedName>
        <fullName evidence="1">Uncharacterized protein</fullName>
    </submittedName>
</protein>
<proteinExistence type="predicted"/>